<evidence type="ECO:0000259" key="5">
    <source>
        <dbReference type="Pfam" id="PF08281"/>
    </source>
</evidence>
<gene>
    <name evidence="6" type="ordered locus">Xaut_3490</name>
</gene>
<keyword evidence="4" id="KW-0804">Transcription</keyword>
<dbReference type="Proteomes" id="UP000002417">
    <property type="component" value="Chromosome"/>
</dbReference>
<dbReference type="EMBL" id="CP000781">
    <property type="protein sequence ID" value="ABS68719.1"/>
    <property type="molecule type" value="Genomic_DNA"/>
</dbReference>
<dbReference type="PANTHER" id="PTHR43133:SF62">
    <property type="entry name" value="RNA POLYMERASE SIGMA FACTOR SIGZ"/>
    <property type="match status" value="1"/>
</dbReference>
<organism evidence="6 7">
    <name type="scientific">Xanthobacter autotrophicus (strain ATCC BAA-1158 / Py2)</name>
    <dbReference type="NCBI Taxonomy" id="78245"/>
    <lineage>
        <taxon>Bacteria</taxon>
        <taxon>Pseudomonadati</taxon>
        <taxon>Pseudomonadota</taxon>
        <taxon>Alphaproteobacteria</taxon>
        <taxon>Hyphomicrobiales</taxon>
        <taxon>Xanthobacteraceae</taxon>
        <taxon>Xanthobacter</taxon>
    </lineage>
</organism>
<evidence type="ECO:0000256" key="4">
    <source>
        <dbReference type="ARBA" id="ARBA00023163"/>
    </source>
</evidence>
<evidence type="ECO:0000256" key="1">
    <source>
        <dbReference type="ARBA" id="ARBA00010641"/>
    </source>
</evidence>
<proteinExistence type="inferred from homology"/>
<dbReference type="SUPFAM" id="SSF88659">
    <property type="entry name" value="Sigma3 and sigma4 domains of RNA polymerase sigma factors"/>
    <property type="match status" value="1"/>
</dbReference>
<evidence type="ECO:0000313" key="7">
    <source>
        <dbReference type="Proteomes" id="UP000002417"/>
    </source>
</evidence>
<dbReference type="GO" id="GO:0016987">
    <property type="term" value="F:sigma factor activity"/>
    <property type="evidence" value="ECO:0007669"/>
    <property type="project" value="UniProtKB-KW"/>
</dbReference>
<evidence type="ECO:0000313" key="6">
    <source>
        <dbReference type="EMBL" id="ABS68719.1"/>
    </source>
</evidence>
<dbReference type="InterPro" id="IPR013324">
    <property type="entry name" value="RNA_pol_sigma_r3/r4-like"/>
</dbReference>
<dbReference type="PhylomeDB" id="A7IL26"/>
<feature type="domain" description="RNA polymerase sigma factor 70 region 4 type 2" evidence="5">
    <location>
        <begin position="130"/>
        <end position="181"/>
    </location>
</feature>
<comment type="similarity">
    <text evidence="1">Belongs to the sigma-70 factor family. ECF subfamily.</text>
</comment>
<dbReference type="Pfam" id="PF08281">
    <property type="entry name" value="Sigma70_r4_2"/>
    <property type="match status" value="1"/>
</dbReference>
<dbReference type="InterPro" id="IPR036388">
    <property type="entry name" value="WH-like_DNA-bd_sf"/>
</dbReference>
<dbReference type="AlphaFoldDB" id="A7IL26"/>
<dbReference type="GO" id="GO:0006352">
    <property type="term" value="P:DNA-templated transcription initiation"/>
    <property type="evidence" value="ECO:0007669"/>
    <property type="project" value="InterPro"/>
</dbReference>
<dbReference type="InterPro" id="IPR013249">
    <property type="entry name" value="RNA_pol_sigma70_r4_t2"/>
</dbReference>
<keyword evidence="7" id="KW-1185">Reference proteome</keyword>
<dbReference type="PANTHER" id="PTHR43133">
    <property type="entry name" value="RNA POLYMERASE ECF-TYPE SIGMA FACTO"/>
    <property type="match status" value="1"/>
</dbReference>
<dbReference type="KEGG" id="xau:Xaut_3490"/>
<keyword evidence="2" id="KW-0805">Transcription regulation</keyword>
<accession>A7IL26</accession>
<evidence type="ECO:0000256" key="2">
    <source>
        <dbReference type="ARBA" id="ARBA00023015"/>
    </source>
</evidence>
<evidence type="ECO:0000256" key="3">
    <source>
        <dbReference type="ARBA" id="ARBA00023082"/>
    </source>
</evidence>
<dbReference type="Gene3D" id="1.10.10.10">
    <property type="entry name" value="Winged helix-like DNA-binding domain superfamily/Winged helix DNA-binding domain"/>
    <property type="match status" value="1"/>
</dbReference>
<dbReference type="InterPro" id="IPR039425">
    <property type="entry name" value="RNA_pol_sigma-70-like"/>
</dbReference>
<reference evidence="6 7" key="1">
    <citation type="submission" date="2007-07" db="EMBL/GenBank/DDBJ databases">
        <title>Complete sequence of chromosome of Xanthobacter autotrophicus Py2.</title>
        <authorList>
            <consortium name="US DOE Joint Genome Institute"/>
            <person name="Copeland A."/>
            <person name="Lucas S."/>
            <person name="Lapidus A."/>
            <person name="Barry K."/>
            <person name="Glavina del Rio T."/>
            <person name="Hammon N."/>
            <person name="Israni S."/>
            <person name="Dalin E."/>
            <person name="Tice H."/>
            <person name="Pitluck S."/>
            <person name="Sims D."/>
            <person name="Brettin T."/>
            <person name="Bruce D."/>
            <person name="Detter J.C."/>
            <person name="Han C."/>
            <person name="Tapia R."/>
            <person name="Brainard J."/>
            <person name="Schmutz J."/>
            <person name="Larimer F."/>
            <person name="Land M."/>
            <person name="Hauser L."/>
            <person name="Kyrpides N."/>
            <person name="Kim E."/>
            <person name="Ensigns S.A."/>
            <person name="Richardson P."/>
        </authorList>
    </citation>
    <scope>NUCLEOTIDE SEQUENCE [LARGE SCALE GENOMIC DNA]</scope>
    <source>
        <strain evidence="7">ATCC BAA-1158 / Py2</strain>
    </source>
</reference>
<dbReference type="HOGENOM" id="CLU_047691_9_3_5"/>
<dbReference type="Gene3D" id="1.10.1740.10">
    <property type="match status" value="1"/>
</dbReference>
<dbReference type="GO" id="GO:0003677">
    <property type="term" value="F:DNA binding"/>
    <property type="evidence" value="ECO:0007669"/>
    <property type="project" value="InterPro"/>
</dbReference>
<name>A7IL26_XANP2</name>
<keyword evidence="3" id="KW-0731">Sigma factor</keyword>
<dbReference type="eggNOG" id="COG1595">
    <property type="taxonomic scope" value="Bacteria"/>
</dbReference>
<protein>
    <submittedName>
        <fullName evidence="6">RNA polymerase, sigma-24 subunit, ECF subfamily</fullName>
    </submittedName>
</protein>
<dbReference type="STRING" id="78245.Xaut_3490"/>
<dbReference type="InterPro" id="IPR013325">
    <property type="entry name" value="RNA_pol_sigma_r2"/>
</dbReference>
<sequence length="189" mass="21498">MRSPTQHECSVTSHRKVHALVDRVAAGDLHAFEELYRLTSPKLYGLVLRLLRRPELAGEALRQAYRRIRAEAHTLRPQEDPVCWMAAVARSCALDMAWKRPVGDAFEPFDAAQRGEDPLASERRSPALIRLLACLGKLPEERRRMVLLAFYDGWNREALSIYFDAPVAAIRAWMARSVSQLGECMGRRT</sequence>
<dbReference type="SUPFAM" id="SSF88946">
    <property type="entry name" value="Sigma2 domain of RNA polymerase sigma factors"/>
    <property type="match status" value="1"/>
</dbReference>